<keyword evidence="1" id="KW-0004">4Fe-4S</keyword>
<feature type="non-terminal residue" evidence="8">
    <location>
        <position position="1"/>
    </location>
</feature>
<dbReference type="Gene3D" id="1.20.1270.30">
    <property type="match status" value="1"/>
</dbReference>
<keyword evidence="2" id="KW-0533">Nickel</keyword>
<dbReference type="Pfam" id="PF03063">
    <property type="entry name" value="Prismane"/>
    <property type="match status" value="2"/>
</dbReference>
<dbReference type="GO" id="GO:0004601">
    <property type="term" value="F:peroxidase activity"/>
    <property type="evidence" value="ECO:0007669"/>
    <property type="project" value="TreeGrafter"/>
</dbReference>
<dbReference type="AlphaFoldDB" id="A0A6V8NQK8"/>
<gene>
    <name evidence="8" type="ORF">HKBW3S09_00076</name>
</gene>
<evidence type="ECO:0000313" key="9">
    <source>
        <dbReference type="Proteomes" id="UP000585609"/>
    </source>
</evidence>
<dbReference type="EMBL" id="BLRW01000005">
    <property type="protein sequence ID" value="GFP22608.1"/>
    <property type="molecule type" value="Genomic_DNA"/>
</dbReference>
<dbReference type="GO" id="GO:0043885">
    <property type="term" value="F:anaerobic carbon-monoxide dehydrogenase activity"/>
    <property type="evidence" value="ECO:0007669"/>
    <property type="project" value="InterPro"/>
</dbReference>
<dbReference type="InterPro" id="IPR016101">
    <property type="entry name" value="CO_DH_a-bundle"/>
</dbReference>
<keyword evidence="4" id="KW-0677">Repeat</keyword>
<evidence type="ECO:0000256" key="6">
    <source>
        <dbReference type="ARBA" id="ARBA00023004"/>
    </source>
</evidence>
<evidence type="ECO:0000256" key="2">
    <source>
        <dbReference type="ARBA" id="ARBA00022596"/>
    </source>
</evidence>
<dbReference type="InterPro" id="IPR016099">
    <property type="entry name" value="Prismane-like_a/b-sand"/>
</dbReference>
<keyword evidence="6" id="KW-0408">Iron</keyword>
<name>A0A6V8NQK8_9ACTN</name>
<dbReference type="NCBIfam" id="TIGR00314">
    <property type="entry name" value="cdhA"/>
    <property type="match status" value="1"/>
</dbReference>
<dbReference type="PANTHER" id="PTHR30109">
    <property type="entry name" value="HYDROXYLAMINE REDUCTASE"/>
    <property type="match status" value="1"/>
</dbReference>
<dbReference type="InterPro" id="IPR011254">
    <property type="entry name" value="Prismane-like_sf"/>
</dbReference>
<keyword evidence="3" id="KW-0479">Metal-binding</keyword>
<keyword evidence="7" id="KW-0411">Iron-sulfur</keyword>
<proteinExistence type="predicted"/>
<dbReference type="InterPro" id="IPR004137">
    <property type="entry name" value="HCP/CODH"/>
</dbReference>
<accession>A0A6V8NQK8</accession>
<evidence type="ECO:0000256" key="5">
    <source>
        <dbReference type="ARBA" id="ARBA00023002"/>
    </source>
</evidence>
<dbReference type="GO" id="GO:0006084">
    <property type="term" value="P:acetyl-CoA metabolic process"/>
    <property type="evidence" value="ECO:0007669"/>
    <property type="project" value="InterPro"/>
</dbReference>
<keyword evidence="5" id="KW-0560">Oxidoreductase</keyword>
<evidence type="ECO:0000256" key="7">
    <source>
        <dbReference type="ARBA" id="ARBA00023014"/>
    </source>
</evidence>
<protein>
    <submittedName>
        <fullName evidence="8">Anaerobic carbon-monoxide dehydrogenase, CODH/ACS complex subunit alpha</fullName>
    </submittedName>
</protein>
<reference evidence="8 9" key="1">
    <citation type="journal article" date="2020" name="Front. Microbiol.">
        <title>Single-cell genomics of novel Actinobacteria with the Wood-Ljungdahl pathway discovered in a serpentinizing system.</title>
        <authorList>
            <person name="Merino N."/>
            <person name="Kawai M."/>
            <person name="Boyd E.S."/>
            <person name="Colman D.R."/>
            <person name="McGlynn S.E."/>
            <person name="Nealson K.H."/>
            <person name="Kurokawa K."/>
            <person name="Hongoh Y."/>
        </authorList>
    </citation>
    <scope>NUCLEOTIDE SEQUENCE [LARGE SCALE GENOMIC DNA]</scope>
    <source>
        <strain evidence="8 9">S09_30</strain>
    </source>
</reference>
<comment type="caution">
    <text evidence="8">The sequence shown here is derived from an EMBL/GenBank/DDBJ whole genome shotgun (WGS) entry which is preliminary data.</text>
</comment>
<dbReference type="GO" id="GO:0006091">
    <property type="term" value="P:generation of precursor metabolites and energy"/>
    <property type="evidence" value="ECO:0007669"/>
    <property type="project" value="InterPro"/>
</dbReference>
<evidence type="ECO:0000313" key="8">
    <source>
        <dbReference type="EMBL" id="GFP22608.1"/>
    </source>
</evidence>
<evidence type="ECO:0000256" key="1">
    <source>
        <dbReference type="ARBA" id="ARBA00022485"/>
    </source>
</evidence>
<evidence type="ECO:0000256" key="4">
    <source>
        <dbReference type="ARBA" id="ARBA00022737"/>
    </source>
</evidence>
<dbReference type="Gene3D" id="3.40.50.2030">
    <property type="match status" value="2"/>
</dbReference>
<dbReference type="GO" id="GO:0016151">
    <property type="term" value="F:nickel cation binding"/>
    <property type="evidence" value="ECO:0007669"/>
    <property type="project" value="InterPro"/>
</dbReference>
<dbReference type="GO" id="GO:0042542">
    <property type="term" value="P:response to hydrogen peroxide"/>
    <property type="evidence" value="ECO:0007669"/>
    <property type="project" value="TreeGrafter"/>
</dbReference>
<dbReference type="GO" id="GO:0051539">
    <property type="term" value="F:4 iron, 4 sulfur cluster binding"/>
    <property type="evidence" value="ECO:0007669"/>
    <property type="project" value="UniProtKB-KW"/>
</dbReference>
<dbReference type="Proteomes" id="UP000585609">
    <property type="component" value="Unassembled WGS sequence"/>
</dbReference>
<dbReference type="GO" id="GO:0050418">
    <property type="term" value="F:hydroxylamine reductase activity"/>
    <property type="evidence" value="ECO:0007669"/>
    <property type="project" value="TreeGrafter"/>
</dbReference>
<dbReference type="SUPFAM" id="SSF56821">
    <property type="entry name" value="Prismane protein-like"/>
    <property type="match status" value="1"/>
</dbReference>
<sequence length="791" mass="87320">EIALHIEPRFLSIAVGLKEEGKKMSKGKIREEEIRRIIRADDEWEPVGPTPMPSLTDLRNWDFRLLDTYEPFYAPFCDLCCLCTFGKCDLTEDKKGACGIDIATQQARWILICSLMGTAAHGAHGRHMIDHLIEKYGEDFKIDLGSQVNVEAPIIRTVTGLKPKNLGDLRKAIEYVEREMIHLVSATHMGQEGNYRDFESKAFHAGTLDHVALEAADIAQIVGYGLPTSIADTPLVDLGWGAIDVKKPTIVVVGHNAITAYAIVDYLRQHDLYDKVEVAGLCCTAHDVTRYDSSAKIIGPLSRQRFFLKAGLADVVVTDEQCVITDIPQMASEAGAAMVACSDKISYGLEEVSAKPVDDILREMLENQKQFLILDSEKAAEVIVRAALALAPLRQERKKLMTKEEASLLSAKCRGTCETCNRACPNLLPVNLAINQARQGDFTKLGSVFLRCIGCAKCEEACVNNIPIQKVMQAAAASDTYKIRAGRGPIHDVEIRKVGSPIVLGTIPGVILFAGCSNFPGDIDDVAWLAEELARRKYIVNLSGCAAMAAAMRKDEDGKTIYEKYIPEFDAGCIVNVGSCISNAHVVGAAIKIANIFATLPNRANFELMADYIINRVGACGVVWGPYSQKALCIGTGAVRWGIPIVLGPHGSKYRRLFMSKKEASDWRVMDGRTKQRVDTQEPTPEHMMLVTETKERALVTIIKQCFRRNDTPPGRAIKLNSYISAYKQVMGSLPDDLQNFIRTEKEIPIVYKREVIAYLKEVGWKPKISLSLPTLIGTYETKVPIEATVK</sequence>
<evidence type="ECO:0000256" key="3">
    <source>
        <dbReference type="ARBA" id="ARBA00022723"/>
    </source>
</evidence>
<organism evidence="8 9">
    <name type="scientific">Candidatus Hakubella thermalkaliphila</name>
    <dbReference type="NCBI Taxonomy" id="2754717"/>
    <lineage>
        <taxon>Bacteria</taxon>
        <taxon>Bacillati</taxon>
        <taxon>Actinomycetota</taxon>
        <taxon>Actinomycetota incertae sedis</taxon>
        <taxon>Candidatus Hakubellales</taxon>
        <taxon>Candidatus Hakubellaceae</taxon>
        <taxon>Candidatus Hakubella</taxon>
    </lineage>
</organism>
<dbReference type="InterPro" id="IPR004460">
    <property type="entry name" value="CdhA"/>
</dbReference>
<dbReference type="PANTHER" id="PTHR30109:SF6">
    <property type="entry name" value="ACETYL-COA DECARBONYLASE_SYNTHASE COMPLEX SUBUNIT ALPHA"/>
    <property type="match status" value="1"/>
</dbReference>